<sequence>MIVNADEPYQVSHPVDGGDATLTIGIDPVALHELAPPQYLSAPGRLASNCRVLRIDAHTQITAAQLRQRLVRCTINPAAAETVALDLIRHTLSANGSHTARNRDGRPQRMVDRVKLLLSADPSRKWALEEIAQYIGVTPVYLTDAFRRVEGIPFYRYHIRLRLVHSLAVLADYDTVESLAHRFGFHSHSHFSSAFKQAFQQTPSEFKRSISPGGSAGLAHREIRAVDDARVYVSRALRASKPFS</sequence>
<dbReference type="RefSeq" id="WP_240261476.1">
    <property type="nucleotide sequence ID" value="NZ_CP092488.2"/>
</dbReference>
<reference evidence="5" key="1">
    <citation type="submission" date="2022-08" db="EMBL/GenBank/DDBJ databases">
        <title>Whole genome sequencing of non-tuberculosis mycobacteria type-strains.</title>
        <authorList>
            <person name="Igarashi Y."/>
            <person name="Osugi A."/>
            <person name="Mitarai S."/>
        </authorList>
    </citation>
    <scope>NUCLEOTIDE SEQUENCE</scope>
    <source>
        <strain evidence="5">DSM 45127</strain>
    </source>
</reference>
<evidence type="ECO:0000259" key="4">
    <source>
        <dbReference type="PROSITE" id="PS01124"/>
    </source>
</evidence>
<accession>A0ABY3VK12</accession>
<gene>
    <name evidence="5" type="ORF">MKK62_26030</name>
</gene>
<keyword evidence="3" id="KW-0804">Transcription</keyword>
<dbReference type="InterPro" id="IPR009057">
    <property type="entry name" value="Homeodomain-like_sf"/>
</dbReference>
<keyword evidence="2" id="KW-0238">DNA-binding</keyword>
<dbReference type="PROSITE" id="PS01124">
    <property type="entry name" value="HTH_ARAC_FAMILY_2"/>
    <property type="match status" value="1"/>
</dbReference>
<dbReference type="Pfam" id="PF12833">
    <property type="entry name" value="HTH_18"/>
    <property type="match status" value="1"/>
</dbReference>
<dbReference type="InterPro" id="IPR020449">
    <property type="entry name" value="Tscrpt_reg_AraC-type_HTH"/>
</dbReference>
<evidence type="ECO:0000313" key="6">
    <source>
        <dbReference type="Proteomes" id="UP001055336"/>
    </source>
</evidence>
<dbReference type="SMART" id="SM00342">
    <property type="entry name" value="HTH_ARAC"/>
    <property type="match status" value="1"/>
</dbReference>
<keyword evidence="6" id="KW-1185">Reference proteome</keyword>
<dbReference type="Proteomes" id="UP001055336">
    <property type="component" value="Chromosome"/>
</dbReference>
<evidence type="ECO:0000256" key="2">
    <source>
        <dbReference type="ARBA" id="ARBA00023125"/>
    </source>
</evidence>
<dbReference type="EMBL" id="CP092488">
    <property type="protein sequence ID" value="UMB69745.1"/>
    <property type="molecule type" value="Genomic_DNA"/>
</dbReference>
<name>A0ABY3VK12_9MYCO</name>
<dbReference type="InterPro" id="IPR018060">
    <property type="entry name" value="HTH_AraC"/>
</dbReference>
<protein>
    <submittedName>
        <fullName evidence="5">AraC family transcriptional regulator</fullName>
    </submittedName>
</protein>
<keyword evidence="1" id="KW-0805">Transcription regulation</keyword>
<dbReference type="Gene3D" id="1.10.10.60">
    <property type="entry name" value="Homeodomain-like"/>
    <property type="match status" value="1"/>
</dbReference>
<dbReference type="PANTHER" id="PTHR46796:SF12">
    <property type="entry name" value="HTH-TYPE DNA-BINDING TRANSCRIPTIONAL ACTIVATOR EUTR"/>
    <property type="match status" value="1"/>
</dbReference>
<dbReference type="PANTHER" id="PTHR46796">
    <property type="entry name" value="HTH-TYPE TRANSCRIPTIONAL ACTIVATOR RHAS-RELATED"/>
    <property type="match status" value="1"/>
</dbReference>
<dbReference type="PRINTS" id="PR00032">
    <property type="entry name" value="HTHARAC"/>
</dbReference>
<evidence type="ECO:0000256" key="1">
    <source>
        <dbReference type="ARBA" id="ARBA00023015"/>
    </source>
</evidence>
<evidence type="ECO:0000256" key="3">
    <source>
        <dbReference type="ARBA" id="ARBA00023163"/>
    </source>
</evidence>
<proteinExistence type="predicted"/>
<dbReference type="SUPFAM" id="SSF46689">
    <property type="entry name" value="Homeodomain-like"/>
    <property type="match status" value="2"/>
</dbReference>
<dbReference type="InterPro" id="IPR018062">
    <property type="entry name" value="HTH_AraC-typ_CS"/>
</dbReference>
<dbReference type="InterPro" id="IPR050204">
    <property type="entry name" value="AraC_XylS_family_regulators"/>
</dbReference>
<dbReference type="PROSITE" id="PS00041">
    <property type="entry name" value="HTH_ARAC_FAMILY_1"/>
    <property type="match status" value="1"/>
</dbReference>
<evidence type="ECO:0000313" key="5">
    <source>
        <dbReference type="EMBL" id="UMB69745.1"/>
    </source>
</evidence>
<feature type="domain" description="HTH araC/xylS-type" evidence="4">
    <location>
        <begin position="112"/>
        <end position="209"/>
    </location>
</feature>
<organism evidence="5 6">
    <name type="scientific">Mycobacterium paraterrae</name>
    <dbReference type="NCBI Taxonomy" id="577492"/>
    <lineage>
        <taxon>Bacteria</taxon>
        <taxon>Bacillati</taxon>
        <taxon>Actinomycetota</taxon>
        <taxon>Actinomycetes</taxon>
        <taxon>Mycobacteriales</taxon>
        <taxon>Mycobacteriaceae</taxon>
        <taxon>Mycobacterium</taxon>
    </lineage>
</organism>